<keyword evidence="1" id="KW-0732">Signal</keyword>
<sequence length="54" mass="6347">MLVLAVLVVQMWLETNTKDIPYEEALTDLLTSTQKSTILHISLRQPVWREDNRH</sequence>
<name>A0A6G1PFZ9_CHAAH</name>
<evidence type="ECO:0000313" key="3">
    <source>
        <dbReference type="Proteomes" id="UP000503349"/>
    </source>
</evidence>
<reference evidence="3" key="2">
    <citation type="submission" date="2019-02" db="EMBL/GenBank/DDBJ databases">
        <title>Opniocepnalus argus Var Kimnra genome.</title>
        <authorList>
            <person name="Zhou C."/>
            <person name="Xiao S."/>
        </authorList>
    </citation>
    <scope>NUCLEOTIDE SEQUENCE [LARGE SCALE GENOMIC DNA]</scope>
</reference>
<protein>
    <submittedName>
        <fullName evidence="2">Uncharacterized protein</fullName>
    </submittedName>
</protein>
<dbReference type="AlphaFoldDB" id="A0A6G1PFZ9"/>
<reference evidence="2 3" key="1">
    <citation type="submission" date="2019-02" db="EMBL/GenBank/DDBJ databases">
        <title>Opniocepnalus argus genome.</title>
        <authorList>
            <person name="Zhou C."/>
            <person name="Xiao S."/>
        </authorList>
    </citation>
    <scope>NUCLEOTIDE SEQUENCE [LARGE SCALE GENOMIC DNA]</scope>
    <source>
        <strain evidence="2">OARG1902GOOAL</strain>
        <tissue evidence="2">Muscle</tissue>
    </source>
</reference>
<evidence type="ECO:0000256" key="1">
    <source>
        <dbReference type="SAM" id="SignalP"/>
    </source>
</evidence>
<feature type="signal peptide" evidence="1">
    <location>
        <begin position="1"/>
        <end position="17"/>
    </location>
</feature>
<evidence type="ECO:0000313" key="2">
    <source>
        <dbReference type="EMBL" id="KAF3689167.1"/>
    </source>
</evidence>
<keyword evidence="3" id="KW-1185">Reference proteome</keyword>
<organism evidence="2 3">
    <name type="scientific">Channa argus</name>
    <name type="common">Northern snakehead</name>
    <name type="synonym">Ophicephalus argus</name>
    <dbReference type="NCBI Taxonomy" id="215402"/>
    <lineage>
        <taxon>Eukaryota</taxon>
        <taxon>Metazoa</taxon>
        <taxon>Chordata</taxon>
        <taxon>Craniata</taxon>
        <taxon>Vertebrata</taxon>
        <taxon>Euteleostomi</taxon>
        <taxon>Actinopterygii</taxon>
        <taxon>Neopterygii</taxon>
        <taxon>Teleostei</taxon>
        <taxon>Neoteleostei</taxon>
        <taxon>Acanthomorphata</taxon>
        <taxon>Anabantaria</taxon>
        <taxon>Anabantiformes</taxon>
        <taxon>Channoidei</taxon>
        <taxon>Channidae</taxon>
        <taxon>Channa</taxon>
    </lineage>
</organism>
<accession>A0A6G1PFZ9</accession>
<dbReference type="EMBL" id="CM015715">
    <property type="protein sequence ID" value="KAF3689167.1"/>
    <property type="molecule type" value="Genomic_DNA"/>
</dbReference>
<feature type="chain" id="PRO_5026033502" evidence="1">
    <location>
        <begin position="18"/>
        <end position="54"/>
    </location>
</feature>
<proteinExistence type="predicted"/>
<dbReference type="Proteomes" id="UP000503349">
    <property type="component" value="Chromosome 4"/>
</dbReference>
<gene>
    <name evidence="2" type="ORF">EXN66_Car004839</name>
</gene>